<dbReference type="Gene3D" id="1.25.40.10">
    <property type="entry name" value="Tetratricopeptide repeat domain"/>
    <property type="match status" value="2"/>
</dbReference>
<dbReference type="PROSITE" id="PS50005">
    <property type="entry name" value="TPR"/>
    <property type="match status" value="1"/>
</dbReference>
<dbReference type="SUPFAM" id="SSF48452">
    <property type="entry name" value="TPR-like"/>
    <property type="match status" value="2"/>
</dbReference>
<evidence type="ECO:0000313" key="9">
    <source>
        <dbReference type="Proteomes" id="UP000322315"/>
    </source>
</evidence>
<evidence type="ECO:0000313" key="7">
    <source>
        <dbReference type="EMBL" id="TSJ73125.1"/>
    </source>
</evidence>
<dbReference type="OrthoDB" id="977000at2"/>
<feature type="signal peptide" evidence="5">
    <location>
        <begin position="1"/>
        <end position="20"/>
    </location>
</feature>
<keyword evidence="5" id="KW-0732">Signal</keyword>
<name>A0A5M7B3L6_9FLAO</name>
<reference evidence="6" key="3">
    <citation type="submission" date="2019-09" db="EMBL/GenBank/DDBJ databases">
        <authorList>
            <person name="Zhang D.-C."/>
        </authorList>
    </citation>
    <scope>NUCLEOTIDE SEQUENCE</scope>
    <source>
        <strain evidence="6">RU-4-M-4</strain>
    </source>
</reference>
<dbReference type="Gene3D" id="3.30.565.10">
    <property type="entry name" value="Histidine kinase-like ATPase, C-terminal domain"/>
    <property type="match status" value="1"/>
</dbReference>
<dbReference type="Pfam" id="PF13424">
    <property type="entry name" value="TPR_12"/>
    <property type="match status" value="1"/>
</dbReference>
<dbReference type="SUPFAM" id="SSF55874">
    <property type="entry name" value="ATPase domain of HSP90 chaperone/DNA topoisomerase II/histidine kinase"/>
    <property type="match status" value="1"/>
</dbReference>
<feature type="repeat" description="TPR" evidence="3">
    <location>
        <begin position="118"/>
        <end position="151"/>
    </location>
</feature>
<dbReference type="InterPro" id="IPR011990">
    <property type="entry name" value="TPR-like_helical_dom_sf"/>
</dbReference>
<evidence type="ECO:0000256" key="4">
    <source>
        <dbReference type="SAM" id="Phobius"/>
    </source>
</evidence>
<dbReference type="PANTHER" id="PTHR45641:SF19">
    <property type="entry name" value="NEPHROCYSTIN-3"/>
    <property type="match status" value="1"/>
</dbReference>
<dbReference type="InterPro" id="IPR019734">
    <property type="entry name" value="TPR_rpt"/>
</dbReference>
<evidence type="ECO:0000256" key="5">
    <source>
        <dbReference type="SAM" id="SignalP"/>
    </source>
</evidence>
<evidence type="ECO:0000256" key="2">
    <source>
        <dbReference type="ARBA" id="ARBA00022803"/>
    </source>
</evidence>
<dbReference type="SMART" id="SM00028">
    <property type="entry name" value="TPR"/>
    <property type="match status" value="2"/>
</dbReference>
<gene>
    <name evidence="6" type="ORF">F2B50_15145</name>
    <name evidence="7" type="ORF">FPF71_15145</name>
</gene>
<accession>A0A5M7B3L6</accession>
<evidence type="ECO:0000256" key="1">
    <source>
        <dbReference type="ARBA" id="ARBA00022737"/>
    </source>
</evidence>
<dbReference type="CDD" id="cd16917">
    <property type="entry name" value="HATPase_UhpB-NarQ-NarX-like"/>
    <property type="match status" value="1"/>
</dbReference>
<keyword evidence="4" id="KW-0472">Membrane</keyword>
<dbReference type="AlphaFoldDB" id="A0A5M7B3L6"/>
<dbReference type="EMBL" id="VMBF01000010">
    <property type="protein sequence ID" value="TSJ73125.1"/>
    <property type="molecule type" value="Genomic_DNA"/>
</dbReference>
<dbReference type="Proteomes" id="UP000322315">
    <property type="component" value="Unassembled WGS sequence"/>
</dbReference>
<evidence type="ECO:0000313" key="6">
    <source>
        <dbReference type="EMBL" id="KAA5821841.1"/>
    </source>
</evidence>
<keyword evidence="8" id="KW-1185">Reference proteome</keyword>
<feature type="chain" id="PRO_5024294645" evidence="5">
    <location>
        <begin position="21"/>
        <end position="560"/>
    </location>
</feature>
<dbReference type="PANTHER" id="PTHR45641">
    <property type="entry name" value="TETRATRICOPEPTIDE REPEAT PROTEIN (AFU_ORTHOLOGUE AFUA_6G03870)"/>
    <property type="match status" value="1"/>
</dbReference>
<dbReference type="EMBL" id="VWRS01000010">
    <property type="protein sequence ID" value="KAA5821841.1"/>
    <property type="molecule type" value="Genomic_DNA"/>
</dbReference>
<dbReference type="InterPro" id="IPR036890">
    <property type="entry name" value="HATPase_C_sf"/>
</dbReference>
<reference evidence="6 9" key="1">
    <citation type="journal article" date="2015" name="Int. J. Syst. Evol. Microbiol.">
        <title>Algibacter amylolyticus sp. nov., isolated from intertidal sediment.</title>
        <authorList>
            <person name="Zhang D.C."/>
            <person name="Wu J."/>
            <person name="Neuner K."/>
            <person name="Yao J."/>
            <person name="Margesin R."/>
        </authorList>
    </citation>
    <scope>NUCLEOTIDE SEQUENCE [LARGE SCALE GENOMIC DNA]</scope>
    <source>
        <strain evidence="6 9">RU-4-M-4</strain>
    </source>
</reference>
<dbReference type="Proteomes" id="UP000315145">
    <property type="component" value="Unassembled WGS sequence"/>
</dbReference>
<protein>
    <submittedName>
        <fullName evidence="6">Tetratricopeptide repeat protein</fullName>
    </submittedName>
</protein>
<evidence type="ECO:0000256" key="3">
    <source>
        <dbReference type="PROSITE-ProRule" id="PRU00339"/>
    </source>
</evidence>
<keyword evidence="4" id="KW-0812">Transmembrane</keyword>
<reference evidence="7 8" key="2">
    <citation type="submission" date="2019-07" db="EMBL/GenBank/DDBJ databases">
        <title>Algibacter marinivivus sp. nov., isolated from the surface of a marine red alga.</title>
        <authorList>
            <person name="Zhong X."/>
            <person name="Xu W."/>
            <person name="Zhang Y."/>
            <person name="Zhang Q."/>
            <person name="Du Z."/>
        </authorList>
    </citation>
    <scope>NUCLEOTIDE SEQUENCE [LARGE SCALE GENOMIC DNA]</scope>
    <source>
        <strain evidence="7 8">RU-4-M-4</strain>
    </source>
</reference>
<organism evidence="6 9">
    <name type="scientific">Algibacter amylolyticus</name>
    <dbReference type="NCBI Taxonomy" id="1608400"/>
    <lineage>
        <taxon>Bacteria</taxon>
        <taxon>Pseudomonadati</taxon>
        <taxon>Bacteroidota</taxon>
        <taxon>Flavobacteriia</taxon>
        <taxon>Flavobacteriales</taxon>
        <taxon>Flavobacteriaceae</taxon>
        <taxon>Algibacter</taxon>
    </lineage>
</organism>
<proteinExistence type="predicted"/>
<keyword evidence="4" id="KW-1133">Transmembrane helix</keyword>
<feature type="transmembrane region" description="Helical" evidence="4">
    <location>
        <begin position="346"/>
        <end position="366"/>
    </location>
</feature>
<evidence type="ECO:0000313" key="8">
    <source>
        <dbReference type="Proteomes" id="UP000315145"/>
    </source>
</evidence>
<keyword evidence="1" id="KW-0677">Repeat</keyword>
<keyword evidence="2 3" id="KW-0802">TPR repeat</keyword>
<comment type="caution">
    <text evidence="6">The sequence shown here is derived from an EMBL/GenBank/DDBJ whole genome shotgun (WGS) entry which is preliminary data.</text>
</comment>
<sequence>MRIKKSFLFFCLYFACFTTAFNQKIFAQKVADSSLYYYNLVVNPKKSTDLTLAFSFYEKSKKQHELAGDTLKVINDLRFMASIQKKLGFLYDSESTSIEALDILNTAKTDDNVIKSKIGVYNHLGMIQREYSNYDEALKFYNKSLQLATKTADSLTILNNIANIYLDQNKFNLAIAELSTVYKNSLRLQDKKQIARALNNLGSVQARINAPEALSNMLEALRIREQIKDNIGMYSSYKHVSRYYQDKNKTATALNYANKAYNVAKSINSANYVNDALSQLIDLDKNPKVVEYKRLSDSLTQARRLGENKFASVKYESSENIRKAQESELKFKTSQLEKEKEERLKLLYMSIVGLVTILAAATYFVLKSRHKKEKLLQVYHTETRISKKVHDEVANDIYHLMTKIQSNNTIQETVLDDLEHIYSKTRDISKESSLIDFNNNFKDTLEDLFLAYQTNDLSIVTNGLHTINWETVSDLKKTAVFRVLQELLTNMKKHSKASITVLKFQKNNAYLEINYNDNGIGTTLKKHNGLQNAENRIVSLNGTITFDSEVNKGFKVKITI</sequence>